<dbReference type="GeneID" id="41328782"/>
<dbReference type="Proteomes" id="UP000321408">
    <property type="component" value="Chromosome"/>
</dbReference>
<dbReference type="SUPFAM" id="SSF55282">
    <property type="entry name" value="RL5-like"/>
    <property type="match status" value="1"/>
</dbReference>
<organism evidence="1 2">
    <name type="scientific">Promethearchaeum syntrophicum</name>
    <dbReference type="NCBI Taxonomy" id="2594042"/>
    <lineage>
        <taxon>Archaea</taxon>
        <taxon>Promethearchaeati</taxon>
        <taxon>Promethearchaeota</taxon>
        <taxon>Promethearchaeia</taxon>
        <taxon>Promethearchaeales</taxon>
        <taxon>Promethearchaeaceae</taxon>
        <taxon>Promethearchaeum</taxon>
    </lineage>
</organism>
<dbReference type="InterPro" id="IPR002739">
    <property type="entry name" value="PAB1135-like"/>
</dbReference>
<reference evidence="1 2" key="2">
    <citation type="journal article" date="2024" name="Int. J. Syst. Evol. Microbiol.">
        <title>Promethearchaeum syntrophicum gen. nov., sp. nov., an anaerobic, obligately syntrophic archaeon, the first isolate of the lineage 'Asgard' archaea, and proposal of the new archaeal phylum Promethearchaeota phyl. nov. and kingdom Promethearchaeati regn. nov.</title>
        <authorList>
            <person name="Imachi H."/>
            <person name="Nobu M.K."/>
            <person name="Kato S."/>
            <person name="Takaki Y."/>
            <person name="Miyazaki M."/>
            <person name="Miyata M."/>
            <person name="Ogawara M."/>
            <person name="Saito Y."/>
            <person name="Sakai S."/>
            <person name="Tahara Y.O."/>
            <person name="Takano Y."/>
            <person name="Tasumi E."/>
            <person name="Uematsu K."/>
            <person name="Yoshimura T."/>
            <person name="Itoh T."/>
            <person name="Ohkuma M."/>
            <person name="Takai K."/>
        </authorList>
    </citation>
    <scope>NUCLEOTIDE SEQUENCE [LARGE SCALE GENOMIC DNA]</scope>
    <source>
        <strain evidence="1 2">MK-D1</strain>
    </source>
</reference>
<evidence type="ECO:0000313" key="1">
    <source>
        <dbReference type="EMBL" id="QEE14958.1"/>
    </source>
</evidence>
<dbReference type="RefSeq" id="WP_147661891.1">
    <property type="nucleotide sequence ID" value="NZ_CP042905.2"/>
</dbReference>
<dbReference type="OrthoDB" id="10874at2157"/>
<sequence length="160" mass="18467">MENPLTNPSISLKIRQIEFRTHAHNTESIEKVKNSFLNLIPKEILEETFQINNCTGTFSQKILDVLIVLKIQKSIKYVIAKIAENLSNEDKNQLKSSFESRLDGKLKLYFRLDKQFLTLGKIKLAETSDVIQVIIAIQNKSHSQITTDNIKKYFMDLNLL</sequence>
<dbReference type="Pfam" id="PF01877">
    <property type="entry name" value="RNA_binding"/>
    <property type="match status" value="1"/>
</dbReference>
<accession>A0A5B9D721</accession>
<dbReference type="Gene3D" id="3.30.1440.10">
    <property type="match status" value="1"/>
</dbReference>
<dbReference type="KEGG" id="psyt:DSAG12_00781"/>
<evidence type="ECO:0000313" key="2">
    <source>
        <dbReference type="Proteomes" id="UP000321408"/>
    </source>
</evidence>
<reference evidence="1 2" key="1">
    <citation type="journal article" date="2020" name="Nature">
        <title>Isolation of an archaeon at the prokaryote-eukaryote interface.</title>
        <authorList>
            <person name="Imachi H."/>
            <person name="Nobu M.K."/>
            <person name="Nakahara N."/>
            <person name="Morono Y."/>
            <person name="Ogawara M."/>
            <person name="Takaki Y."/>
            <person name="Takano Y."/>
            <person name="Uematsu K."/>
            <person name="Ikuta T."/>
            <person name="Ito M."/>
            <person name="Matsui Y."/>
            <person name="Miyazaki M."/>
            <person name="Murata K."/>
            <person name="Saito Y."/>
            <person name="Sakai S."/>
            <person name="Song C."/>
            <person name="Tasumi E."/>
            <person name="Yamanaka Y."/>
            <person name="Yamaguchi T."/>
            <person name="Kamagata Y."/>
            <person name="Tamaki H."/>
            <person name="Takai K."/>
        </authorList>
    </citation>
    <scope>NUCLEOTIDE SEQUENCE [LARGE SCALE GENOMIC DNA]</scope>
    <source>
        <strain evidence="1 2">MK-D1</strain>
    </source>
</reference>
<protein>
    <submittedName>
        <fullName evidence="1">RNA-binding domain-containing protein</fullName>
    </submittedName>
</protein>
<gene>
    <name evidence="1" type="ORF">DSAG12_00781</name>
</gene>
<dbReference type="AlphaFoldDB" id="A0A5B9D721"/>
<dbReference type="EMBL" id="CP042905">
    <property type="protein sequence ID" value="QEE14958.1"/>
    <property type="molecule type" value="Genomic_DNA"/>
</dbReference>
<keyword evidence="2" id="KW-1185">Reference proteome</keyword>
<dbReference type="PANTHER" id="PTHR38816:SF1">
    <property type="entry name" value="EXOSOME SUBUNIT"/>
    <property type="match status" value="1"/>
</dbReference>
<dbReference type="InterPro" id="IPR022803">
    <property type="entry name" value="Ribosomal_uL5_dom_sf"/>
</dbReference>
<name>A0A5B9D721_9ARCH</name>
<dbReference type="PANTHER" id="PTHR38816">
    <property type="entry name" value="EXOSOME SUBUNIT, DUF54 FAMILY-RELATED"/>
    <property type="match status" value="1"/>
</dbReference>
<proteinExistence type="predicted"/>